<dbReference type="GeneID" id="36843651"/>
<dbReference type="RefSeq" id="YP_009482779.1">
    <property type="nucleotide sequence ID" value="NC_037667.1"/>
</dbReference>
<dbReference type="EMBL" id="MG011689">
    <property type="protein sequence ID" value="AVK74510.1"/>
    <property type="molecule type" value="Genomic_DNA"/>
</dbReference>
<dbReference type="Proteomes" id="UP000248852">
    <property type="component" value="Segment"/>
</dbReference>
<gene>
    <name evidence="1" type="ORF">pqer_cds_88</name>
</gene>
<evidence type="ECO:0000313" key="1">
    <source>
        <dbReference type="EMBL" id="AVK74510.1"/>
    </source>
</evidence>
<organism evidence="1">
    <name type="scientific">Pandoravirus quercus</name>
    <dbReference type="NCBI Taxonomy" id="2107709"/>
    <lineage>
        <taxon>Viruses</taxon>
        <taxon>Pandoravirus</taxon>
    </lineage>
</organism>
<proteinExistence type="predicted"/>
<accession>A0A2U7U7V9</accession>
<dbReference type="KEGG" id="vg:36843651"/>
<sequence length="82" mass="8912">MSTTAKPETDPTACVVEYRMERDEGRLPNARWATAETDRGHRFHASGGSDAQLLQRLRERAAACGCTPAILVDGDDTGLCHP</sequence>
<reference evidence="1" key="1">
    <citation type="journal article" date="2018" name="Nat. Commun.">
        <title>Diversity and evolution of the emerging Pandoraviridae family.</title>
        <authorList>
            <person name="Legendre M."/>
            <person name="Fabre E."/>
            <person name="Poirot O."/>
            <person name="Jeudy S."/>
            <person name="Lartigue A."/>
            <person name="Alempic J.M."/>
            <person name="Beucher L."/>
            <person name="Philippe N."/>
            <person name="Bertaux L."/>
            <person name="Christo-Foroux E."/>
            <person name="Labadie K."/>
            <person name="Coute Y."/>
            <person name="Abergel C."/>
            <person name="Claverie J.M."/>
        </authorList>
    </citation>
    <scope>NUCLEOTIDE SEQUENCE [LARGE SCALE GENOMIC DNA]</scope>
    <source>
        <strain evidence="1">Quercus</strain>
    </source>
</reference>
<name>A0A2U7U7V9_9VIRU</name>
<protein>
    <submittedName>
        <fullName evidence="1">Uncharacterized protein</fullName>
    </submittedName>
</protein>